<dbReference type="InterPro" id="IPR010982">
    <property type="entry name" value="Lambda_DNA-bd_dom_sf"/>
</dbReference>
<dbReference type="AlphaFoldDB" id="A0A2L1U2W6"/>
<dbReference type="Pfam" id="PF01381">
    <property type="entry name" value="HTH_3"/>
    <property type="match status" value="1"/>
</dbReference>
<dbReference type="CDD" id="cd00093">
    <property type="entry name" value="HTH_XRE"/>
    <property type="match status" value="1"/>
</dbReference>
<name>A0A2L1U2W6_9BACL</name>
<dbReference type="GeneID" id="64219624"/>
<dbReference type="Proteomes" id="UP000239833">
    <property type="component" value="Chromosome"/>
</dbReference>
<proteinExistence type="predicted"/>
<evidence type="ECO:0000256" key="1">
    <source>
        <dbReference type="ARBA" id="ARBA00023125"/>
    </source>
</evidence>
<dbReference type="PANTHER" id="PTHR46558">
    <property type="entry name" value="TRACRIPTIONAL REGULATORY PROTEIN-RELATED-RELATED"/>
    <property type="match status" value="1"/>
</dbReference>
<keyword evidence="1" id="KW-0238">DNA-binding</keyword>
<evidence type="ECO:0000313" key="3">
    <source>
        <dbReference type="EMBL" id="AVF27208.1"/>
    </source>
</evidence>
<dbReference type="PROSITE" id="PS50943">
    <property type="entry name" value="HTH_CROC1"/>
    <property type="match status" value="1"/>
</dbReference>
<gene>
    <name evidence="3" type="ORF">ERICIII_03081</name>
</gene>
<reference evidence="4" key="1">
    <citation type="submission" date="2017-02" db="EMBL/GenBank/DDBJ databases">
        <title>Delineation of Paenibacillus larvae strains originating from foulbrood outbreaks.</title>
        <authorList>
            <person name="Beims H."/>
            <person name="Bunk B."/>
            <person name="Sproeer C."/>
            <person name="Mohr K.I."/>
            <person name="Pradella S."/>
            <person name="Guenther G."/>
            <person name="Rohde M."/>
            <person name="von der Ohe W."/>
            <person name="Steinert M."/>
        </authorList>
    </citation>
    <scope>NUCLEOTIDE SEQUENCE [LARGE SCALE GENOMIC DNA]</scope>
    <source>
        <strain evidence="4">Eric_III</strain>
    </source>
</reference>
<evidence type="ECO:0000313" key="4">
    <source>
        <dbReference type="Proteomes" id="UP000239833"/>
    </source>
</evidence>
<dbReference type="EMBL" id="CP019655">
    <property type="protein sequence ID" value="AVF27208.1"/>
    <property type="molecule type" value="Genomic_DNA"/>
</dbReference>
<dbReference type="SUPFAM" id="SSF47413">
    <property type="entry name" value="lambda repressor-like DNA-binding domains"/>
    <property type="match status" value="1"/>
</dbReference>
<dbReference type="PANTHER" id="PTHR46558:SF13">
    <property type="entry name" value="HTH-TYPE TRANSCRIPTIONAL REGULATOR IMMR"/>
    <property type="match status" value="1"/>
</dbReference>
<feature type="domain" description="HTH cro/C1-type" evidence="2">
    <location>
        <begin position="7"/>
        <end position="61"/>
    </location>
</feature>
<dbReference type="GO" id="GO:0003677">
    <property type="term" value="F:DNA binding"/>
    <property type="evidence" value="ECO:0007669"/>
    <property type="project" value="UniProtKB-KW"/>
</dbReference>
<protein>
    <submittedName>
        <fullName evidence="3">Helix-turn-helix family protein</fullName>
    </submittedName>
</protein>
<accession>A0A2L1U2W6</accession>
<dbReference type="Gene3D" id="1.10.260.40">
    <property type="entry name" value="lambda repressor-like DNA-binding domains"/>
    <property type="match status" value="1"/>
</dbReference>
<dbReference type="SMART" id="SM00530">
    <property type="entry name" value="HTH_XRE"/>
    <property type="match status" value="1"/>
</dbReference>
<dbReference type="InterPro" id="IPR001387">
    <property type="entry name" value="Cro/C1-type_HTH"/>
</dbReference>
<organism evidence="3 4">
    <name type="scientific">Paenibacillus larvae subsp. larvae</name>
    <dbReference type="NCBI Taxonomy" id="147375"/>
    <lineage>
        <taxon>Bacteria</taxon>
        <taxon>Bacillati</taxon>
        <taxon>Bacillota</taxon>
        <taxon>Bacilli</taxon>
        <taxon>Bacillales</taxon>
        <taxon>Paenibacillaceae</taxon>
        <taxon>Paenibacillus</taxon>
    </lineage>
</organism>
<dbReference type="STRING" id="147375.BXP28_07925"/>
<dbReference type="RefSeq" id="WP_077995607.1">
    <property type="nucleotide sequence ID" value="NZ_CP019655.1"/>
</dbReference>
<sequence length="136" mass="16114">MSFGKTLIQLRESKGLSQYEVAEKLGIKRARYNSWENEIAKPRHDMLHKLAEFYNVSPDYLLGYEKEKEEVPSWATTKDKRDLKKMLEDPDVLYYDGIEFSPEDRAKMIGIVEAVFWEAKQMNKEAYKNRKKKKTD</sequence>
<evidence type="ECO:0000259" key="2">
    <source>
        <dbReference type="PROSITE" id="PS50943"/>
    </source>
</evidence>